<proteinExistence type="predicted"/>
<dbReference type="RefSeq" id="WP_198443440.1">
    <property type="nucleotide sequence ID" value="NZ_CBCSHE010000004.1"/>
</dbReference>
<gene>
    <name evidence="2" type="ORF">IWA51_04885</name>
</gene>
<keyword evidence="3" id="KW-1185">Reference proteome</keyword>
<protein>
    <recommendedName>
        <fullName evidence="4">PEGA domain-containing protein</fullName>
    </recommendedName>
</protein>
<dbReference type="EMBL" id="CP064936">
    <property type="protein sequence ID" value="QQA01935.1"/>
    <property type="molecule type" value="Genomic_DNA"/>
</dbReference>
<feature type="signal peptide" evidence="1">
    <location>
        <begin position="1"/>
        <end position="20"/>
    </location>
</feature>
<reference evidence="2 3" key="1">
    <citation type="submission" date="2020-11" db="EMBL/GenBank/DDBJ databases">
        <title>Treponema Peruensis nv. sp., first commensal Treponema isolated from human feces.</title>
        <authorList>
            <person name="Belkhou C."/>
            <person name="Raes J."/>
        </authorList>
    </citation>
    <scope>NUCLEOTIDE SEQUENCE [LARGE SCALE GENOMIC DNA]</scope>
    <source>
        <strain evidence="2 3">RCC2812</strain>
    </source>
</reference>
<dbReference type="AlphaFoldDB" id="A0A7T3RF57"/>
<evidence type="ECO:0000256" key="1">
    <source>
        <dbReference type="SAM" id="SignalP"/>
    </source>
</evidence>
<evidence type="ECO:0008006" key="4">
    <source>
        <dbReference type="Google" id="ProtNLM"/>
    </source>
</evidence>
<feature type="chain" id="PRO_5032914495" description="PEGA domain-containing protein" evidence="1">
    <location>
        <begin position="21"/>
        <end position="324"/>
    </location>
</feature>
<organism evidence="2 3">
    <name type="scientific">Treponema peruense</name>
    <dbReference type="NCBI Taxonomy" id="2787628"/>
    <lineage>
        <taxon>Bacteria</taxon>
        <taxon>Pseudomonadati</taxon>
        <taxon>Spirochaetota</taxon>
        <taxon>Spirochaetia</taxon>
        <taxon>Spirochaetales</taxon>
        <taxon>Treponemataceae</taxon>
        <taxon>Treponema</taxon>
    </lineage>
</organism>
<dbReference type="KEGG" id="tper:IWA51_04885"/>
<keyword evidence="1" id="KW-0732">Signal</keyword>
<accession>A0A7T3RF57</accession>
<dbReference type="Proteomes" id="UP000595224">
    <property type="component" value="Chromosome"/>
</dbReference>
<name>A0A7T3RF57_9SPIR</name>
<sequence>MKLKGKMVFAFLLLTACTFAEDFRVHKTNLLGAETEDKNQSVSVGINDSVILALPQDMTFVQGLEITIKVPKIVTEWRDSVAWSLYEDISPVPSEKRIDYSGKRVFVGTFANRLSQIIKIPLSEDSDIKEDAYSQFIKISDAQKQGFIFLRFQLAMKGAGDELTNAKISVSAKPILKNKGRLVIQTEPPEGTELKPFTTFVDGTNVNPEGGILLDTGSHDVSIVSDFYRNELRTVTIEKAKTENLHILFRDITPMIRLFVPQGSLVFIDETPVENYEMLIPTVPGDHTIKIVVGNYEIVKTLKAANGINYNVSVSMDAVVSEEE</sequence>
<evidence type="ECO:0000313" key="2">
    <source>
        <dbReference type="EMBL" id="QQA01935.1"/>
    </source>
</evidence>
<dbReference type="PROSITE" id="PS51257">
    <property type="entry name" value="PROKAR_LIPOPROTEIN"/>
    <property type="match status" value="1"/>
</dbReference>
<evidence type="ECO:0000313" key="3">
    <source>
        <dbReference type="Proteomes" id="UP000595224"/>
    </source>
</evidence>